<feature type="transmembrane region" description="Helical" evidence="1">
    <location>
        <begin position="164"/>
        <end position="184"/>
    </location>
</feature>
<evidence type="ECO:0000256" key="1">
    <source>
        <dbReference type="SAM" id="Phobius"/>
    </source>
</evidence>
<protein>
    <recommendedName>
        <fullName evidence="4">ABC transporter permease</fullName>
    </recommendedName>
</protein>
<feature type="transmembrane region" description="Helical" evidence="1">
    <location>
        <begin position="137"/>
        <end position="157"/>
    </location>
</feature>
<accession>A0ABW3AGZ4</accession>
<gene>
    <name evidence="2" type="ORF">ACFQ0P_06340</name>
</gene>
<keyword evidence="1" id="KW-1133">Transmembrane helix</keyword>
<organism evidence="2 3">
    <name type="scientific">Microbacterium insulae</name>
    <dbReference type="NCBI Taxonomy" id="483014"/>
    <lineage>
        <taxon>Bacteria</taxon>
        <taxon>Bacillati</taxon>
        <taxon>Actinomycetota</taxon>
        <taxon>Actinomycetes</taxon>
        <taxon>Micrococcales</taxon>
        <taxon>Microbacteriaceae</taxon>
        <taxon>Microbacterium</taxon>
    </lineage>
</organism>
<evidence type="ECO:0000313" key="3">
    <source>
        <dbReference type="Proteomes" id="UP001597055"/>
    </source>
</evidence>
<evidence type="ECO:0008006" key="4">
    <source>
        <dbReference type="Google" id="ProtNLM"/>
    </source>
</evidence>
<reference evidence="3" key="1">
    <citation type="journal article" date="2019" name="Int. J. Syst. Evol. Microbiol.">
        <title>The Global Catalogue of Microorganisms (GCM) 10K type strain sequencing project: providing services to taxonomists for standard genome sequencing and annotation.</title>
        <authorList>
            <consortium name="The Broad Institute Genomics Platform"/>
            <consortium name="The Broad Institute Genome Sequencing Center for Infectious Disease"/>
            <person name="Wu L."/>
            <person name="Ma J."/>
        </authorList>
    </citation>
    <scope>NUCLEOTIDE SEQUENCE [LARGE SCALE GENOMIC DNA]</scope>
    <source>
        <strain evidence="3">CCUG 54523</strain>
    </source>
</reference>
<keyword evidence="3" id="KW-1185">Reference proteome</keyword>
<name>A0ABW3AGZ4_9MICO</name>
<feature type="transmembrane region" description="Helical" evidence="1">
    <location>
        <begin position="20"/>
        <end position="40"/>
    </location>
</feature>
<sequence>MSRTLNVVRMQLVNRQTFIWVPLIILGGALIVSLMIWSMLPPGANKYSGGSQGPLWYFVAVGVMSFAYTFPFSQAMSVTRREYFLGTLLTAALTSGILAVIFVIGGAIELATDGWGMNGLFFYVPWVWEAGPAAAGLSYFVLAMLLFVLGMWCAILYKRFGTVVLVTILVGLGVLLVGVMWIIGRFNAWGAVGQWIAGNGALGLTLWATAVAAVLAVISYLTLRRTSP</sequence>
<dbReference type="EMBL" id="JBHTII010000001">
    <property type="protein sequence ID" value="MFD0790010.1"/>
    <property type="molecule type" value="Genomic_DNA"/>
</dbReference>
<feature type="transmembrane region" description="Helical" evidence="1">
    <location>
        <begin position="204"/>
        <end position="223"/>
    </location>
</feature>
<feature type="transmembrane region" description="Helical" evidence="1">
    <location>
        <begin position="84"/>
        <end position="108"/>
    </location>
</feature>
<dbReference type="Proteomes" id="UP001597055">
    <property type="component" value="Unassembled WGS sequence"/>
</dbReference>
<evidence type="ECO:0000313" key="2">
    <source>
        <dbReference type="EMBL" id="MFD0790010.1"/>
    </source>
</evidence>
<dbReference type="RefSeq" id="WP_204981257.1">
    <property type="nucleotide sequence ID" value="NZ_JBHTII010000001.1"/>
</dbReference>
<proteinExistence type="predicted"/>
<keyword evidence="1" id="KW-0812">Transmembrane</keyword>
<comment type="caution">
    <text evidence="2">The sequence shown here is derived from an EMBL/GenBank/DDBJ whole genome shotgun (WGS) entry which is preliminary data.</text>
</comment>
<keyword evidence="1" id="KW-0472">Membrane</keyword>
<feature type="transmembrane region" description="Helical" evidence="1">
    <location>
        <begin position="55"/>
        <end position="72"/>
    </location>
</feature>